<protein>
    <submittedName>
        <fullName evidence="1">Uncharacterized protein</fullName>
    </submittedName>
</protein>
<reference evidence="2" key="1">
    <citation type="journal article" date="2024" name="Proc. Natl. Acad. Sci. U.S.A.">
        <title>Extraordinary preservation of gene collinearity over three hundred million years revealed in homosporous lycophytes.</title>
        <authorList>
            <person name="Li C."/>
            <person name="Wickell D."/>
            <person name="Kuo L.Y."/>
            <person name="Chen X."/>
            <person name="Nie B."/>
            <person name="Liao X."/>
            <person name="Peng D."/>
            <person name="Ji J."/>
            <person name="Jenkins J."/>
            <person name="Williams M."/>
            <person name="Shu S."/>
            <person name="Plott C."/>
            <person name="Barry K."/>
            <person name="Rajasekar S."/>
            <person name="Grimwood J."/>
            <person name="Han X."/>
            <person name="Sun S."/>
            <person name="Hou Z."/>
            <person name="He W."/>
            <person name="Dai G."/>
            <person name="Sun C."/>
            <person name="Schmutz J."/>
            <person name="Leebens-Mack J.H."/>
            <person name="Li F.W."/>
            <person name="Wang L."/>
        </authorList>
    </citation>
    <scope>NUCLEOTIDE SEQUENCE [LARGE SCALE GENOMIC DNA]</scope>
    <source>
        <strain evidence="2">cv. PW_Plant_1</strain>
    </source>
</reference>
<evidence type="ECO:0000313" key="2">
    <source>
        <dbReference type="Proteomes" id="UP001162992"/>
    </source>
</evidence>
<proteinExistence type="predicted"/>
<dbReference type="Proteomes" id="UP001162992">
    <property type="component" value="Chromosome 8"/>
</dbReference>
<comment type="caution">
    <text evidence="1">The sequence shown here is derived from an EMBL/GenBank/DDBJ whole genome shotgun (WGS) entry which is preliminary data.</text>
</comment>
<dbReference type="EMBL" id="CM055099">
    <property type="protein sequence ID" value="KAJ7546213.1"/>
    <property type="molecule type" value="Genomic_DNA"/>
</dbReference>
<name>A0ACC2CW40_DIPCM</name>
<accession>A0ACC2CW40</accession>
<organism evidence="1 2">
    <name type="scientific">Diphasiastrum complanatum</name>
    <name type="common">Issler's clubmoss</name>
    <name type="synonym">Lycopodium complanatum</name>
    <dbReference type="NCBI Taxonomy" id="34168"/>
    <lineage>
        <taxon>Eukaryota</taxon>
        <taxon>Viridiplantae</taxon>
        <taxon>Streptophyta</taxon>
        <taxon>Embryophyta</taxon>
        <taxon>Tracheophyta</taxon>
        <taxon>Lycopodiopsida</taxon>
        <taxon>Lycopodiales</taxon>
        <taxon>Lycopodiaceae</taxon>
        <taxon>Lycopodioideae</taxon>
        <taxon>Diphasiastrum</taxon>
    </lineage>
</organism>
<gene>
    <name evidence="1" type="ORF">O6H91_08G029700</name>
</gene>
<evidence type="ECO:0000313" key="1">
    <source>
        <dbReference type="EMBL" id="KAJ7546213.1"/>
    </source>
</evidence>
<keyword evidence="2" id="KW-1185">Reference proteome</keyword>
<sequence length="151" mass="16767">MPKDYAIELYFDAALENQVLKVWNILARRQVSTLLIEIGARPHISLCFPTSTDLDQTKLRTLLESFAAQERPLAVTFTARLGIQLGGFYQPGSWFPNCPVAQELPKDRVGDAFNALRDLKLPLKGHICSIGLVDLSSSNNQFVYDLGTSNA</sequence>